<accession>A0A8J4E657</accession>
<dbReference type="AlphaFoldDB" id="A0A8J4E657"/>
<evidence type="ECO:0000313" key="2">
    <source>
        <dbReference type="Proteomes" id="UP000612585"/>
    </source>
</evidence>
<dbReference type="RefSeq" id="WP_204009098.1">
    <property type="nucleotide sequence ID" value="NZ_BOPG01000087.1"/>
</dbReference>
<gene>
    <name evidence="1" type="ORF">Vau01_105870</name>
</gene>
<dbReference type="Pfam" id="PF19827">
    <property type="entry name" value="DUF6308"/>
    <property type="match status" value="1"/>
</dbReference>
<dbReference type="Proteomes" id="UP000612585">
    <property type="component" value="Unassembled WGS sequence"/>
</dbReference>
<evidence type="ECO:0000313" key="1">
    <source>
        <dbReference type="EMBL" id="GIJ63071.1"/>
    </source>
</evidence>
<keyword evidence="2" id="KW-1185">Reference proteome</keyword>
<comment type="caution">
    <text evidence="1">The sequence shown here is derived from an EMBL/GenBank/DDBJ whole genome shotgun (WGS) entry which is preliminary data.</text>
</comment>
<reference evidence="1" key="1">
    <citation type="submission" date="2021-01" db="EMBL/GenBank/DDBJ databases">
        <title>Whole genome shotgun sequence of Virgisporangium aurantiacum NBRC 16421.</title>
        <authorList>
            <person name="Komaki H."/>
            <person name="Tamura T."/>
        </authorList>
    </citation>
    <scope>NUCLEOTIDE SEQUENCE</scope>
    <source>
        <strain evidence="1">NBRC 16421</strain>
    </source>
</reference>
<proteinExistence type="predicted"/>
<sequence>MLAPAAIDPTAGFPGDVLGPVPMGDAVNRVLVFCTAKGSGWSVYDLAGDYARSSGALNEVTAWSLLFANALNGRVEIKQIADFNRIWRRDLAERIGRVPADRDLHCLTDDEIDAVISVCQFGFSGVWAPRTTKLAALYRPMAVPVLDGYVGMAFGYQQDDLSTKVQRFGLSREERIAKIVRALVTYLRDYTAAMAHLRAQVSTTVPELAPSEEPGAPPLISDLRLLDIVLWTSIDDRRAERAGKPLKWLGHTIGAHIPLETVAPEPIRPRAR</sequence>
<organism evidence="1 2">
    <name type="scientific">Virgisporangium aurantiacum</name>
    <dbReference type="NCBI Taxonomy" id="175570"/>
    <lineage>
        <taxon>Bacteria</taxon>
        <taxon>Bacillati</taxon>
        <taxon>Actinomycetota</taxon>
        <taxon>Actinomycetes</taxon>
        <taxon>Micromonosporales</taxon>
        <taxon>Micromonosporaceae</taxon>
        <taxon>Virgisporangium</taxon>
    </lineage>
</organism>
<name>A0A8J4E657_9ACTN</name>
<protein>
    <submittedName>
        <fullName evidence="1">Uncharacterized protein</fullName>
    </submittedName>
</protein>
<dbReference type="EMBL" id="BOPG01000087">
    <property type="protein sequence ID" value="GIJ63071.1"/>
    <property type="molecule type" value="Genomic_DNA"/>
</dbReference>
<dbReference type="InterPro" id="IPR046275">
    <property type="entry name" value="DUF6308"/>
</dbReference>